<dbReference type="Proteomes" id="UP000502415">
    <property type="component" value="Chromosome"/>
</dbReference>
<keyword evidence="2" id="KW-1185">Reference proteome</keyword>
<protein>
    <submittedName>
        <fullName evidence="1">VWA domain-containing protein</fullName>
    </submittedName>
</protein>
<dbReference type="RefSeq" id="WP_170202592.1">
    <property type="nucleotide sequence ID" value="NZ_CP051685.1"/>
</dbReference>
<gene>
    <name evidence="1" type="ORF">HH212_11450</name>
</gene>
<accession>A0A7Z2VX54</accession>
<dbReference type="InterPro" id="IPR008912">
    <property type="entry name" value="Uncharacterised_CoxE"/>
</dbReference>
<evidence type="ECO:0000313" key="1">
    <source>
        <dbReference type="EMBL" id="QJE00560.1"/>
    </source>
</evidence>
<sequence>MLIDFFYALRDARVPVTIQEFLTLLEALQRQVIPPSLDDFYHLARLALVKDEAHFDKFDRAFGSYFKGIESVFEDRQSVPLDWLVKRLARELTPQQKAQLQKFGYDKLLERLQQLLDEQKERHEGGSKWIGTGGTSPFGNGGVNPEGIRIGGAGGRRSAVKVWEQREYRDYDGERELGTRNLKVALRRLRRFARQGAADELALDDTIRATANNAGWLDVRMRPERRNRIKVLMLLDVGGSMDDHVERTEELFSAAQSEFKHLDFFYFHNCVYEHLWKHNGRRHSERMPTRDVLRTYPPDTRLLFVGDATMSPYEILAPGGSVEYHNDEAGAEWLARLCNAFPKFAWLNPEPEHLWQYRQSIAIVRQIVGERMFPVTIDGLERAMRLLGK</sequence>
<dbReference type="Pfam" id="PF05762">
    <property type="entry name" value="VWA_CoxE"/>
    <property type="match status" value="1"/>
</dbReference>
<dbReference type="EMBL" id="CP051685">
    <property type="protein sequence ID" value="QJE00560.1"/>
    <property type="molecule type" value="Genomic_DNA"/>
</dbReference>
<proteinExistence type="predicted"/>
<dbReference type="AlphaFoldDB" id="A0A7Z2VX54"/>
<organism evidence="1 2">
    <name type="scientific">Massilia forsythiae</name>
    <dbReference type="NCBI Taxonomy" id="2728020"/>
    <lineage>
        <taxon>Bacteria</taxon>
        <taxon>Pseudomonadati</taxon>
        <taxon>Pseudomonadota</taxon>
        <taxon>Betaproteobacteria</taxon>
        <taxon>Burkholderiales</taxon>
        <taxon>Oxalobacteraceae</taxon>
        <taxon>Telluria group</taxon>
        <taxon>Massilia</taxon>
    </lineage>
</organism>
<evidence type="ECO:0000313" key="2">
    <source>
        <dbReference type="Proteomes" id="UP000502415"/>
    </source>
</evidence>
<dbReference type="PANTHER" id="PTHR39338:SF7">
    <property type="entry name" value="BLL6692 PROTEIN"/>
    <property type="match status" value="1"/>
</dbReference>
<reference evidence="1 2" key="1">
    <citation type="submission" date="2020-04" db="EMBL/GenBank/DDBJ databases">
        <title>Genome sequencing of novel species.</title>
        <authorList>
            <person name="Heo J."/>
            <person name="Kim S.-J."/>
            <person name="Kim J.-S."/>
            <person name="Hong S.-B."/>
            <person name="Kwon S.-W."/>
        </authorList>
    </citation>
    <scope>NUCLEOTIDE SEQUENCE [LARGE SCALE GENOMIC DNA]</scope>
    <source>
        <strain evidence="1 2">GN2-R2</strain>
    </source>
</reference>
<dbReference type="KEGG" id="mfy:HH212_11450"/>
<name>A0A7Z2VX54_9BURK</name>
<dbReference type="PANTHER" id="PTHR39338">
    <property type="entry name" value="BLL5662 PROTEIN-RELATED"/>
    <property type="match status" value="1"/>
</dbReference>